<dbReference type="InterPro" id="IPR050275">
    <property type="entry name" value="PGM_Phosphatase"/>
</dbReference>
<evidence type="ECO:0000256" key="1">
    <source>
        <dbReference type="ARBA" id="ARBA00023152"/>
    </source>
</evidence>
<dbReference type="RefSeq" id="WP_073023754.1">
    <property type="nucleotide sequence ID" value="NZ_FQZS01000003.1"/>
</dbReference>
<evidence type="ECO:0000256" key="4">
    <source>
        <dbReference type="PIRSR" id="PIRSR613078-2"/>
    </source>
</evidence>
<sequence>MTKLYITRHGQTEWNLERRLQGRMDSKLTPLGEIQAQWLGERLKDEKIDVIISSSSGRTIATAENIRGKREIEIIPNDNLREIYLGQWEGMLYTEVERQWPEEHKNFWNFPHLYKPINGETFSQVIDRVGNEIEKIITQYKDKSVLIVTHAIALKGIISYIEKKDLKDFWSGAFMQPTCLNILEANKDNRKFILMGDTSHYKVEEEAI</sequence>
<organism evidence="5 6">
    <name type="scientific">Lutispora thermophila DSM 19022</name>
    <dbReference type="NCBI Taxonomy" id="1122184"/>
    <lineage>
        <taxon>Bacteria</taxon>
        <taxon>Bacillati</taxon>
        <taxon>Bacillota</taxon>
        <taxon>Clostridia</taxon>
        <taxon>Lutisporales</taxon>
        <taxon>Lutisporaceae</taxon>
        <taxon>Lutispora</taxon>
    </lineage>
</organism>
<dbReference type="CDD" id="cd07067">
    <property type="entry name" value="HP_PGM_like"/>
    <property type="match status" value="1"/>
</dbReference>
<name>A0A1M6B6X6_9FIRM</name>
<evidence type="ECO:0000313" key="5">
    <source>
        <dbReference type="EMBL" id="SHI44466.1"/>
    </source>
</evidence>
<dbReference type="InterPro" id="IPR001345">
    <property type="entry name" value="PG/BPGM_mutase_AS"/>
</dbReference>
<dbReference type="GO" id="GO:0005737">
    <property type="term" value="C:cytoplasm"/>
    <property type="evidence" value="ECO:0007669"/>
    <property type="project" value="TreeGrafter"/>
</dbReference>
<feature type="binding site" evidence="4">
    <location>
        <position position="58"/>
    </location>
    <ligand>
        <name>substrate</name>
    </ligand>
</feature>
<gene>
    <name evidence="5" type="ORF">SAMN02745176_00304</name>
</gene>
<evidence type="ECO:0000256" key="3">
    <source>
        <dbReference type="PIRSR" id="PIRSR613078-1"/>
    </source>
</evidence>
<keyword evidence="1" id="KW-0324">Glycolysis</keyword>
<reference evidence="5 6" key="1">
    <citation type="submission" date="2016-11" db="EMBL/GenBank/DDBJ databases">
        <authorList>
            <person name="Jaros S."/>
            <person name="Januszkiewicz K."/>
            <person name="Wedrychowicz H."/>
        </authorList>
    </citation>
    <scope>NUCLEOTIDE SEQUENCE [LARGE SCALE GENOMIC DNA]</scope>
    <source>
        <strain evidence="5 6">DSM 19022</strain>
    </source>
</reference>
<evidence type="ECO:0000313" key="6">
    <source>
        <dbReference type="Proteomes" id="UP000184442"/>
    </source>
</evidence>
<keyword evidence="2" id="KW-0413">Isomerase</keyword>
<dbReference type="InterPro" id="IPR029033">
    <property type="entry name" value="His_PPase_superfam"/>
</dbReference>
<proteinExistence type="predicted"/>
<dbReference type="Proteomes" id="UP000184442">
    <property type="component" value="Unassembled WGS sequence"/>
</dbReference>
<dbReference type="GO" id="GO:0016791">
    <property type="term" value="F:phosphatase activity"/>
    <property type="evidence" value="ECO:0007669"/>
    <property type="project" value="TreeGrafter"/>
</dbReference>
<dbReference type="PROSITE" id="PS00175">
    <property type="entry name" value="PG_MUTASE"/>
    <property type="match status" value="1"/>
</dbReference>
<keyword evidence="6" id="KW-1185">Reference proteome</keyword>
<dbReference type="SMART" id="SM00855">
    <property type="entry name" value="PGAM"/>
    <property type="match status" value="1"/>
</dbReference>
<feature type="binding site" evidence="4">
    <location>
        <begin position="8"/>
        <end position="15"/>
    </location>
    <ligand>
        <name>substrate</name>
    </ligand>
</feature>
<dbReference type="InterPro" id="IPR013078">
    <property type="entry name" value="His_Pase_superF_clade-1"/>
</dbReference>
<dbReference type="STRING" id="1122184.SAMN02745176_00304"/>
<dbReference type="AlphaFoldDB" id="A0A1M6B6X6"/>
<dbReference type="OrthoDB" id="9781415at2"/>
<dbReference type="Pfam" id="PF00300">
    <property type="entry name" value="His_Phos_1"/>
    <property type="match status" value="1"/>
</dbReference>
<dbReference type="EMBL" id="FQZS01000003">
    <property type="protein sequence ID" value="SHI44466.1"/>
    <property type="molecule type" value="Genomic_DNA"/>
</dbReference>
<dbReference type="Gene3D" id="3.40.50.1240">
    <property type="entry name" value="Phosphoglycerate mutase-like"/>
    <property type="match status" value="1"/>
</dbReference>
<feature type="active site" description="Tele-phosphohistidine intermediate" evidence="3">
    <location>
        <position position="9"/>
    </location>
</feature>
<protein>
    <submittedName>
        <fullName evidence="5">Probable phosphoglycerate mutase</fullName>
    </submittedName>
</protein>
<dbReference type="SUPFAM" id="SSF53254">
    <property type="entry name" value="Phosphoglycerate mutase-like"/>
    <property type="match status" value="1"/>
</dbReference>
<dbReference type="PANTHER" id="PTHR48100">
    <property type="entry name" value="BROAD-SPECIFICITY PHOSPHATASE YOR283W-RELATED"/>
    <property type="match status" value="1"/>
</dbReference>
<evidence type="ECO:0000256" key="2">
    <source>
        <dbReference type="ARBA" id="ARBA00023235"/>
    </source>
</evidence>
<dbReference type="PANTHER" id="PTHR48100:SF1">
    <property type="entry name" value="HISTIDINE PHOSPHATASE FAMILY PROTEIN-RELATED"/>
    <property type="match status" value="1"/>
</dbReference>
<accession>A0A1M6B6X6</accession>
<feature type="active site" description="Proton donor/acceptor" evidence="3">
    <location>
        <position position="82"/>
    </location>
</feature>